<evidence type="ECO:0000313" key="3">
    <source>
        <dbReference type="Proteomes" id="UP000887013"/>
    </source>
</evidence>
<evidence type="ECO:0000256" key="1">
    <source>
        <dbReference type="SAM" id="MobiDB-lite"/>
    </source>
</evidence>
<evidence type="ECO:0000313" key="2">
    <source>
        <dbReference type="EMBL" id="GFT24611.1"/>
    </source>
</evidence>
<organism evidence="2 3">
    <name type="scientific">Nephila pilipes</name>
    <name type="common">Giant wood spider</name>
    <name type="synonym">Nephila maculata</name>
    <dbReference type="NCBI Taxonomy" id="299642"/>
    <lineage>
        <taxon>Eukaryota</taxon>
        <taxon>Metazoa</taxon>
        <taxon>Ecdysozoa</taxon>
        <taxon>Arthropoda</taxon>
        <taxon>Chelicerata</taxon>
        <taxon>Arachnida</taxon>
        <taxon>Araneae</taxon>
        <taxon>Araneomorphae</taxon>
        <taxon>Entelegynae</taxon>
        <taxon>Araneoidea</taxon>
        <taxon>Nephilidae</taxon>
        <taxon>Nephila</taxon>
    </lineage>
</organism>
<keyword evidence="3" id="KW-1185">Reference proteome</keyword>
<protein>
    <submittedName>
        <fullName evidence="2">Uncharacterized protein</fullName>
    </submittedName>
</protein>
<comment type="caution">
    <text evidence="2">The sequence shown here is derived from an EMBL/GenBank/DDBJ whole genome shotgun (WGS) entry which is preliminary data.</text>
</comment>
<proteinExistence type="predicted"/>
<dbReference type="EMBL" id="BMAW01106496">
    <property type="protein sequence ID" value="GFT24611.1"/>
    <property type="molecule type" value="Genomic_DNA"/>
</dbReference>
<reference evidence="2" key="1">
    <citation type="submission" date="2020-08" db="EMBL/GenBank/DDBJ databases">
        <title>Multicomponent nature underlies the extraordinary mechanical properties of spider dragline silk.</title>
        <authorList>
            <person name="Kono N."/>
            <person name="Nakamura H."/>
            <person name="Mori M."/>
            <person name="Yoshida Y."/>
            <person name="Ohtoshi R."/>
            <person name="Malay A.D."/>
            <person name="Moran D.A.P."/>
            <person name="Tomita M."/>
            <person name="Numata K."/>
            <person name="Arakawa K."/>
        </authorList>
    </citation>
    <scope>NUCLEOTIDE SEQUENCE</scope>
</reference>
<name>A0A8X6NN32_NEPPI</name>
<dbReference type="Proteomes" id="UP000887013">
    <property type="component" value="Unassembled WGS sequence"/>
</dbReference>
<feature type="region of interest" description="Disordered" evidence="1">
    <location>
        <begin position="61"/>
        <end position="84"/>
    </location>
</feature>
<sequence>MQFSNLAFDPSSSPNIELHPSVQSHLNHESFDCEKNLFDESDCVTFSVTFQRLMKEQCRMSDESKIESSAAGKLDKKRKWPLSL</sequence>
<accession>A0A8X6NN32</accession>
<dbReference type="AlphaFoldDB" id="A0A8X6NN32"/>
<gene>
    <name evidence="2" type="ORF">NPIL_285501</name>
</gene>
<feature type="compositionally biased region" description="Basic residues" evidence="1">
    <location>
        <begin position="75"/>
        <end position="84"/>
    </location>
</feature>